<dbReference type="PANTHER" id="PTHR22600:SF57">
    <property type="entry name" value="BETA-N-ACETYLHEXOSAMINIDASE"/>
    <property type="match status" value="1"/>
</dbReference>
<dbReference type="Gene3D" id="3.20.20.80">
    <property type="entry name" value="Glycosidases"/>
    <property type="match status" value="1"/>
</dbReference>
<evidence type="ECO:0000256" key="5">
    <source>
        <dbReference type="ARBA" id="ARBA00023295"/>
    </source>
</evidence>
<dbReference type="PRINTS" id="PR00738">
    <property type="entry name" value="GLHYDRLASE20"/>
</dbReference>
<comment type="catalytic activity">
    <reaction evidence="1">
        <text>Hydrolysis of terminal non-reducing N-acetyl-D-hexosamine residues in N-acetyl-beta-D-hexosaminides.</text>
        <dbReference type="EC" id="3.2.1.52"/>
    </reaction>
</comment>
<keyword evidence="11" id="KW-1185">Reference proteome</keyword>
<feature type="domain" description="Beta-hexosaminidase bacterial type N-terminal" evidence="9">
    <location>
        <begin position="132"/>
        <end position="251"/>
    </location>
</feature>
<dbReference type="InterPro" id="IPR015883">
    <property type="entry name" value="Glyco_hydro_20_cat"/>
</dbReference>
<dbReference type="Proteomes" id="UP000809621">
    <property type="component" value="Unassembled WGS sequence"/>
</dbReference>
<comment type="caution">
    <text evidence="10">The sequence shown here is derived from an EMBL/GenBank/DDBJ whole genome shotgun (WGS) entry which is preliminary data.</text>
</comment>
<dbReference type="EMBL" id="JAFEUM010000007">
    <property type="protein sequence ID" value="MBM7037829.1"/>
    <property type="molecule type" value="Genomic_DNA"/>
</dbReference>
<dbReference type="InterPro" id="IPR025705">
    <property type="entry name" value="Beta_hexosaminidase_sua/sub"/>
</dbReference>
<evidence type="ECO:0000259" key="9">
    <source>
        <dbReference type="Pfam" id="PF02838"/>
    </source>
</evidence>
<sequence length="645" mass="72940">MSISVQLQVINETDPRCQFRVEIVNQTQHALVDWSLHFTFDRFIQPDSIAEHKHTQVGSYCVVTPNKPLSKGETFEFEFAANSAKFRYLSDNFDDAFVRSNGEMIAVDLKPIILASPYSQRTQVPVVSAADIAIIPKPNSLSRSQGQFHLSTSPIIAVQTEFAGNAVDWLFEETQQLLTWQRDDYAETADLYLSLNANLAPQAYQLSVTHDNITICAASAAGFGHAIASLLQLFPVDAGDAIVLPLVNIDDTPAYSLRGFMLDCARHFHTIETIKTQINQCAKYKINTFHWHLTDDEGWRVEIPSLPQLTQVGAYRGVDDAIEPQFTQIKQKHGGFYSTLQVKEIVEFARVRGITVIPEIDIPGHCRAAIKSLPELLVEPSDQSQYRSIQNYTDNVLNPGLAGTYQFLDTVLDALADLFPAPYVHIGADEVPEGVWLHSPSCQALMRAEEYTDAKELQGHLLRYAERKLHALGKRMLGWEEAQHGDKVSTNTVIYSWLSEQAGLECAQRGHDVVLQPAQYTYLDLTQDYDPQEYGVDWACVLPLETVYSYQPLAQLKPSDPLRNKILGIQCAAWCELINHGSRLEYMIYPRLQAVAEAAWTQPPHRDWRCFLSRLKVDLPRLDRTGIHYRDPWLAKPYDRQPQQN</sequence>
<evidence type="ECO:0000313" key="11">
    <source>
        <dbReference type="Proteomes" id="UP000809621"/>
    </source>
</evidence>
<keyword evidence="5" id="KW-0326">Glycosidase</keyword>
<dbReference type="Pfam" id="PF00728">
    <property type="entry name" value="Glyco_hydro_20"/>
    <property type="match status" value="1"/>
</dbReference>
<dbReference type="SUPFAM" id="SSF51445">
    <property type="entry name" value="(Trans)glycosidases"/>
    <property type="match status" value="1"/>
</dbReference>
<name>A0ABS2HP59_9VIBR</name>
<dbReference type="RefSeq" id="WP_205159336.1">
    <property type="nucleotide sequence ID" value="NZ_JAFEUM010000007.1"/>
</dbReference>
<dbReference type="InterPro" id="IPR015882">
    <property type="entry name" value="HEX_bac_N"/>
</dbReference>
<dbReference type="Pfam" id="PF02838">
    <property type="entry name" value="Glyco_hydro_20b"/>
    <property type="match status" value="1"/>
</dbReference>
<reference evidence="10 11" key="1">
    <citation type="submission" date="2021-02" db="EMBL/GenBank/DDBJ databases">
        <authorList>
            <person name="Park J.-S."/>
        </authorList>
    </citation>
    <scope>NUCLEOTIDE SEQUENCE [LARGE SCALE GENOMIC DNA]</scope>
    <source>
        <strain evidence="10 11">188UL20-2</strain>
    </source>
</reference>
<dbReference type="Gene3D" id="3.30.379.10">
    <property type="entry name" value="Chitobiase/beta-hexosaminidase domain 2-like"/>
    <property type="match status" value="1"/>
</dbReference>
<feature type="domain" description="Glycoside hydrolase family 20 catalytic" evidence="8">
    <location>
        <begin position="255"/>
        <end position="602"/>
    </location>
</feature>
<evidence type="ECO:0000259" key="8">
    <source>
        <dbReference type="Pfam" id="PF00728"/>
    </source>
</evidence>
<gene>
    <name evidence="10" type="ORF">JQC93_15575</name>
</gene>
<evidence type="ECO:0000256" key="3">
    <source>
        <dbReference type="ARBA" id="ARBA00012663"/>
    </source>
</evidence>
<dbReference type="CDD" id="cd06563">
    <property type="entry name" value="GH20_chitobiase-like"/>
    <property type="match status" value="1"/>
</dbReference>
<dbReference type="EC" id="3.2.1.52" evidence="3"/>
<organism evidence="10 11">
    <name type="scientific">Vibrio ulleungensis</name>
    <dbReference type="NCBI Taxonomy" id="2807619"/>
    <lineage>
        <taxon>Bacteria</taxon>
        <taxon>Pseudomonadati</taxon>
        <taxon>Pseudomonadota</taxon>
        <taxon>Gammaproteobacteria</taxon>
        <taxon>Vibrionales</taxon>
        <taxon>Vibrionaceae</taxon>
        <taxon>Vibrio</taxon>
    </lineage>
</organism>
<evidence type="ECO:0000256" key="4">
    <source>
        <dbReference type="ARBA" id="ARBA00022801"/>
    </source>
</evidence>
<dbReference type="InterPro" id="IPR029018">
    <property type="entry name" value="Hex-like_dom2"/>
</dbReference>
<dbReference type="Gene3D" id="2.60.40.290">
    <property type="match status" value="1"/>
</dbReference>
<dbReference type="InterPro" id="IPR012291">
    <property type="entry name" value="CBM2_carb-bd_dom_sf"/>
</dbReference>
<evidence type="ECO:0000256" key="6">
    <source>
        <dbReference type="ARBA" id="ARBA00030512"/>
    </source>
</evidence>
<dbReference type="InterPro" id="IPR017853">
    <property type="entry name" value="GH"/>
</dbReference>
<proteinExistence type="inferred from homology"/>
<protein>
    <recommendedName>
        <fullName evidence="3">beta-N-acetylhexosaminidase</fullName>
        <ecNumber evidence="3">3.2.1.52</ecNumber>
    </recommendedName>
    <alternativeName>
        <fullName evidence="6">Beta-N-acetylhexosaminidase</fullName>
    </alternativeName>
    <alternativeName>
        <fullName evidence="7">N-acetyl-beta-glucosaminidase</fullName>
    </alternativeName>
</protein>
<evidence type="ECO:0000256" key="2">
    <source>
        <dbReference type="ARBA" id="ARBA00006285"/>
    </source>
</evidence>
<dbReference type="PANTHER" id="PTHR22600">
    <property type="entry name" value="BETA-HEXOSAMINIDASE"/>
    <property type="match status" value="1"/>
</dbReference>
<evidence type="ECO:0000256" key="7">
    <source>
        <dbReference type="ARBA" id="ARBA00033000"/>
    </source>
</evidence>
<dbReference type="SUPFAM" id="SSF55545">
    <property type="entry name" value="beta-N-acetylhexosaminidase-like domain"/>
    <property type="match status" value="1"/>
</dbReference>
<evidence type="ECO:0000256" key="1">
    <source>
        <dbReference type="ARBA" id="ARBA00001231"/>
    </source>
</evidence>
<evidence type="ECO:0000313" key="10">
    <source>
        <dbReference type="EMBL" id="MBM7037829.1"/>
    </source>
</evidence>
<accession>A0ABS2HP59</accession>
<keyword evidence="4" id="KW-0378">Hydrolase</keyword>
<comment type="similarity">
    <text evidence="2">Belongs to the glycosyl hydrolase 20 family.</text>
</comment>